<sequence length="175" mass="18621">MGPKRVPERTFPLSTVRVRQHRGRDEGGLENFKSLGTGVIPDVRLALVGQTVKRTGDDGEVLHVPVVVRCKSQEASQVADVGGERLVANSSDLSRIGGYAIGSHYVPQERSFPLEQLAFLQVQAQPGLADGGKDFPQVAEGPLEVAGVDEVVQVDDADAGSGNVSLDTVSGRCRY</sequence>
<comment type="caution">
    <text evidence="1">The sequence shown here is derived from an EMBL/GenBank/DDBJ whole genome shotgun (WGS) entry which is preliminary data.</text>
</comment>
<proteinExistence type="predicted"/>
<accession>A0AAD7S6B1</accession>
<protein>
    <submittedName>
        <fullName evidence="1">Uncharacterized protein</fullName>
    </submittedName>
</protein>
<name>A0AAD7S6B1_9TELE</name>
<dbReference type="Proteomes" id="UP001221898">
    <property type="component" value="Unassembled WGS sequence"/>
</dbReference>
<evidence type="ECO:0000313" key="1">
    <source>
        <dbReference type="EMBL" id="KAJ8396805.1"/>
    </source>
</evidence>
<reference evidence="1" key="1">
    <citation type="journal article" date="2023" name="Science">
        <title>Genome structures resolve the early diversification of teleost fishes.</title>
        <authorList>
            <person name="Parey E."/>
            <person name="Louis A."/>
            <person name="Montfort J."/>
            <person name="Bouchez O."/>
            <person name="Roques C."/>
            <person name="Iampietro C."/>
            <person name="Lluch J."/>
            <person name="Castinel A."/>
            <person name="Donnadieu C."/>
            <person name="Desvignes T."/>
            <person name="Floi Bucao C."/>
            <person name="Jouanno E."/>
            <person name="Wen M."/>
            <person name="Mejri S."/>
            <person name="Dirks R."/>
            <person name="Jansen H."/>
            <person name="Henkel C."/>
            <person name="Chen W.J."/>
            <person name="Zahm M."/>
            <person name="Cabau C."/>
            <person name="Klopp C."/>
            <person name="Thompson A.W."/>
            <person name="Robinson-Rechavi M."/>
            <person name="Braasch I."/>
            <person name="Lecointre G."/>
            <person name="Bobe J."/>
            <person name="Postlethwait J.H."/>
            <person name="Berthelot C."/>
            <person name="Roest Crollius H."/>
            <person name="Guiguen Y."/>
        </authorList>
    </citation>
    <scope>NUCLEOTIDE SEQUENCE</scope>
    <source>
        <strain evidence="1">NC1722</strain>
    </source>
</reference>
<evidence type="ECO:0000313" key="2">
    <source>
        <dbReference type="Proteomes" id="UP001221898"/>
    </source>
</evidence>
<keyword evidence="2" id="KW-1185">Reference proteome</keyword>
<organism evidence="1 2">
    <name type="scientific">Aldrovandia affinis</name>
    <dbReference type="NCBI Taxonomy" id="143900"/>
    <lineage>
        <taxon>Eukaryota</taxon>
        <taxon>Metazoa</taxon>
        <taxon>Chordata</taxon>
        <taxon>Craniata</taxon>
        <taxon>Vertebrata</taxon>
        <taxon>Euteleostomi</taxon>
        <taxon>Actinopterygii</taxon>
        <taxon>Neopterygii</taxon>
        <taxon>Teleostei</taxon>
        <taxon>Notacanthiformes</taxon>
        <taxon>Halosauridae</taxon>
        <taxon>Aldrovandia</taxon>
    </lineage>
</organism>
<dbReference type="AlphaFoldDB" id="A0AAD7S6B1"/>
<gene>
    <name evidence="1" type="ORF">AAFF_G00014040</name>
</gene>
<dbReference type="EMBL" id="JAINUG010000103">
    <property type="protein sequence ID" value="KAJ8396805.1"/>
    <property type="molecule type" value="Genomic_DNA"/>
</dbReference>